<dbReference type="Proteomes" id="UP000593564">
    <property type="component" value="Unassembled WGS sequence"/>
</dbReference>
<evidence type="ECO:0000313" key="1">
    <source>
        <dbReference type="EMBL" id="KAF5936758.1"/>
    </source>
</evidence>
<organism evidence="1 2">
    <name type="scientific">Camellia sinensis</name>
    <name type="common">Tea plant</name>
    <name type="synonym">Thea sinensis</name>
    <dbReference type="NCBI Taxonomy" id="4442"/>
    <lineage>
        <taxon>Eukaryota</taxon>
        <taxon>Viridiplantae</taxon>
        <taxon>Streptophyta</taxon>
        <taxon>Embryophyta</taxon>
        <taxon>Tracheophyta</taxon>
        <taxon>Spermatophyta</taxon>
        <taxon>Magnoliopsida</taxon>
        <taxon>eudicotyledons</taxon>
        <taxon>Gunneridae</taxon>
        <taxon>Pentapetalae</taxon>
        <taxon>asterids</taxon>
        <taxon>Ericales</taxon>
        <taxon>Theaceae</taxon>
        <taxon>Camellia</taxon>
    </lineage>
</organism>
<evidence type="ECO:0008006" key="3">
    <source>
        <dbReference type="Google" id="ProtNLM"/>
    </source>
</evidence>
<keyword evidence="2" id="KW-1185">Reference proteome</keyword>
<sequence length="171" mass="19209">MSEGSMSVSIFLLCKYNGCTFVIKIDRNVTYDQLVDKLCLKWDSLQSDNICLSYSLPGHPSCMLDNKEELELLLALVVHFDSKCIDVVVRGKNSTINCGDLNKRLDYGERESMLELEVCDIALSHDNSMSVNLSNRASTSSTRNSRLEVEEEVDMLSSFCRHKEKVLLSAG</sequence>
<evidence type="ECO:0000313" key="2">
    <source>
        <dbReference type="Proteomes" id="UP000593564"/>
    </source>
</evidence>
<protein>
    <recommendedName>
        <fullName evidence="3">PB1 domain-containing protein</fullName>
    </recommendedName>
</protein>
<comment type="caution">
    <text evidence="1">The sequence shown here is derived from an EMBL/GenBank/DDBJ whole genome shotgun (WGS) entry which is preliminary data.</text>
</comment>
<reference evidence="2" key="1">
    <citation type="journal article" date="2020" name="Nat. Commun.">
        <title>Genome assembly of wild tea tree DASZ reveals pedigree and selection history of tea varieties.</title>
        <authorList>
            <person name="Zhang W."/>
            <person name="Zhang Y."/>
            <person name="Qiu H."/>
            <person name="Guo Y."/>
            <person name="Wan H."/>
            <person name="Zhang X."/>
            <person name="Scossa F."/>
            <person name="Alseekh S."/>
            <person name="Zhang Q."/>
            <person name="Wang P."/>
            <person name="Xu L."/>
            <person name="Schmidt M.H."/>
            <person name="Jia X."/>
            <person name="Li D."/>
            <person name="Zhu A."/>
            <person name="Guo F."/>
            <person name="Chen W."/>
            <person name="Ni D."/>
            <person name="Usadel B."/>
            <person name="Fernie A.R."/>
            <person name="Wen W."/>
        </authorList>
    </citation>
    <scope>NUCLEOTIDE SEQUENCE [LARGE SCALE GENOMIC DNA]</scope>
    <source>
        <strain evidence="2">cv. G240</strain>
    </source>
</reference>
<accession>A0A7J7GB91</accession>
<dbReference type="SUPFAM" id="SSF54277">
    <property type="entry name" value="CAD &amp; PB1 domains"/>
    <property type="match status" value="1"/>
</dbReference>
<dbReference type="EMBL" id="JACBKZ010000012">
    <property type="protein sequence ID" value="KAF5936758.1"/>
    <property type="molecule type" value="Genomic_DNA"/>
</dbReference>
<proteinExistence type="predicted"/>
<reference evidence="1 2" key="2">
    <citation type="submission" date="2020-07" db="EMBL/GenBank/DDBJ databases">
        <title>Genome assembly of wild tea tree DASZ reveals pedigree and selection history of tea varieties.</title>
        <authorList>
            <person name="Zhang W."/>
        </authorList>
    </citation>
    <scope>NUCLEOTIDE SEQUENCE [LARGE SCALE GENOMIC DNA]</scope>
    <source>
        <strain evidence="2">cv. G240</strain>
        <tissue evidence="1">Leaf</tissue>
    </source>
</reference>
<name>A0A7J7GB91_CAMSI</name>
<gene>
    <name evidence="1" type="ORF">HYC85_024264</name>
</gene>
<dbReference type="AlphaFoldDB" id="A0A7J7GB91"/>